<dbReference type="PROSITE" id="PS51192">
    <property type="entry name" value="HELICASE_ATP_BIND_1"/>
    <property type="match status" value="1"/>
</dbReference>
<dbReference type="SUPFAM" id="SSF52540">
    <property type="entry name" value="P-loop containing nucleoside triphosphate hydrolases"/>
    <property type="match status" value="2"/>
</dbReference>
<sequence length="901" mass="104082">MLYAKGISELVRNHSFIFDTDLDDNIEIVCPSNATLVSDNDPRWRKTRLLIETALRSNAYFSNKITIAQNGAFDVAEYQMTPTLKAFELPRPRLLIADGVGLGKTIEVGIFLSEMIRRGRGKRILVCALKSILAQFQEEIWNRFAIPLVRLDSVGVAKIQNEIPLNKNPFDYYDKTIISIDTLKNNGRFRAWLEKTHWDIIVIDECHKVANEDSLRGDLAQFLAQKCDSMILTSATPHNGSAESFANLMRMLEPISIPRNGEYTKEDVMPYYVRRFKNDISDARIRSQFQERKVIPIDVNLTPQEEEILSMQHAKFINLSNSSTNDPLFALTVFKSFLSSPKAALLTLEERQKKDDSSDLESLITDVRTLVDFSQDSRYDALKLKLQEIWKQNKQERIVIFTERIATMKYLEERITKEFNLNSDQVKRFDGSLSDTEQEDMVNDFAKEDSKIRVFISSDSGSQGVNLHYFCHIMFNYDIPWSLITLEQRNGRIDRYGQKQTPVIYYLVAKSNRQDLKTDFRIIDKLRDKEQEVHDTLGDAMSVMELYNVQKEEKAIGDMLQGKTDTDVLEPEPQRRRRPMGFKKDVAKTPATERLSDKIFEQRFSLYEDDLSFYKDLFDELEAIGSVNHGDIVMHRNDATVPFVEVKCNEELREVLYDIPREAFPKDNIFRMATDKAWLNKSIADSRKSIDSEWSKFLPLYDLHPIVQYLLTKFTASLPKTQAMAVRYNELPQGMSYYLFYGSHGNGLGQNLVSKFFVVPLNADGQLKEMPMSFHDFTTKYSISSKFMSGASADDIAILQQNLQQAIEMGLVNYMYDAQNKVSDAMEKQLKEYKQKLAVWADTANSLFPDEDIAITRTNQYKKEKEEIQKITDQSSQFYQDLFSLDNADPYMRLLAVFHNL</sequence>
<evidence type="ECO:0000259" key="6">
    <source>
        <dbReference type="PROSITE" id="PS51192"/>
    </source>
</evidence>
<dbReference type="CDD" id="cd18011">
    <property type="entry name" value="DEXDc_RapA"/>
    <property type="match status" value="1"/>
</dbReference>
<dbReference type="InterPro" id="IPR038718">
    <property type="entry name" value="SNF2-like_sf"/>
</dbReference>
<dbReference type="SMART" id="SM00487">
    <property type="entry name" value="DEXDc"/>
    <property type="match status" value="1"/>
</dbReference>
<keyword evidence="3 8" id="KW-0347">Helicase</keyword>
<keyword evidence="2" id="KW-0378">Hydrolase</keyword>
<dbReference type="InterPro" id="IPR001650">
    <property type="entry name" value="Helicase_C-like"/>
</dbReference>
<organism evidence="8 9">
    <name type="scientific">Segatella baroniae B14</name>
    <dbReference type="NCBI Taxonomy" id="752555"/>
    <lineage>
        <taxon>Bacteria</taxon>
        <taxon>Pseudomonadati</taxon>
        <taxon>Bacteroidota</taxon>
        <taxon>Bacteroidia</taxon>
        <taxon>Bacteroidales</taxon>
        <taxon>Prevotellaceae</taxon>
        <taxon>Segatella</taxon>
    </lineage>
</organism>
<feature type="domain" description="Helicase C-terminal" evidence="7">
    <location>
        <begin position="381"/>
        <end position="541"/>
    </location>
</feature>
<evidence type="ECO:0000256" key="5">
    <source>
        <dbReference type="SAM" id="Coils"/>
    </source>
</evidence>
<evidence type="ECO:0000256" key="3">
    <source>
        <dbReference type="ARBA" id="ARBA00022806"/>
    </source>
</evidence>
<dbReference type="InterPro" id="IPR014001">
    <property type="entry name" value="Helicase_ATP-bd"/>
</dbReference>
<dbReference type="InterPro" id="IPR000330">
    <property type="entry name" value="SNF2_N"/>
</dbReference>
<keyword evidence="9" id="KW-1185">Reference proteome</keyword>
<dbReference type="InterPro" id="IPR027417">
    <property type="entry name" value="P-loop_NTPase"/>
</dbReference>
<keyword evidence="1" id="KW-0547">Nucleotide-binding</keyword>
<dbReference type="Pfam" id="PF00271">
    <property type="entry name" value="Helicase_C"/>
    <property type="match status" value="1"/>
</dbReference>
<dbReference type="PANTHER" id="PTHR45766">
    <property type="entry name" value="DNA ANNEALING HELICASE AND ENDONUCLEASE ZRANB3 FAMILY MEMBER"/>
    <property type="match status" value="1"/>
</dbReference>
<dbReference type="Proteomes" id="UP000004524">
    <property type="component" value="Unassembled WGS sequence"/>
</dbReference>
<evidence type="ECO:0000313" key="8">
    <source>
        <dbReference type="EMBL" id="EFI72585.1"/>
    </source>
</evidence>
<keyword evidence="5" id="KW-0175">Coiled coil</keyword>
<dbReference type="GO" id="GO:0005524">
    <property type="term" value="F:ATP binding"/>
    <property type="evidence" value="ECO:0007669"/>
    <property type="project" value="UniProtKB-KW"/>
</dbReference>
<dbReference type="Gene3D" id="3.40.50.300">
    <property type="entry name" value="P-loop containing nucleotide triphosphate hydrolases"/>
    <property type="match status" value="1"/>
</dbReference>
<evidence type="ECO:0000259" key="7">
    <source>
        <dbReference type="PROSITE" id="PS51194"/>
    </source>
</evidence>
<dbReference type="Pfam" id="PF00176">
    <property type="entry name" value="SNF2-rel_dom"/>
    <property type="match status" value="1"/>
</dbReference>
<dbReference type="PANTHER" id="PTHR45766:SF6">
    <property type="entry name" value="SWI_SNF-RELATED MATRIX-ASSOCIATED ACTIN-DEPENDENT REGULATOR OF CHROMATIN SUBFAMILY A-LIKE PROTEIN 1"/>
    <property type="match status" value="1"/>
</dbReference>
<gene>
    <name evidence="8" type="ORF">PBR_1170</name>
</gene>
<name>D8DVD6_9BACT</name>
<accession>D8DVD6</accession>
<proteinExistence type="predicted"/>
<dbReference type="GO" id="GO:0004386">
    <property type="term" value="F:helicase activity"/>
    <property type="evidence" value="ECO:0007669"/>
    <property type="project" value="UniProtKB-KW"/>
</dbReference>
<evidence type="ECO:0000256" key="1">
    <source>
        <dbReference type="ARBA" id="ARBA00022741"/>
    </source>
</evidence>
<feature type="domain" description="Helicase ATP-binding" evidence="6">
    <location>
        <begin position="85"/>
        <end position="255"/>
    </location>
</feature>
<dbReference type="Gene3D" id="3.40.50.10810">
    <property type="entry name" value="Tandem AAA-ATPase domain"/>
    <property type="match status" value="1"/>
</dbReference>
<dbReference type="EMBL" id="ADWO01000040">
    <property type="protein sequence ID" value="EFI72585.1"/>
    <property type="molecule type" value="Genomic_DNA"/>
</dbReference>
<keyword evidence="4" id="KW-0067">ATP-binding</keyword>
<evidence type="ECO:0000256" key="2">
    <source>
        <dbReference type="ARBA" id="ARBA00022801"/>
    </source>
</evidence>
<evidence type="ECO:0000313" key="9">
    <source>
        <dbReference type="Proteomes" id="UP000004524"/>
    </source>
</evidence>
<dbReference type="AlphaFoldDB" id="D8DVD6"/>
<feature type="coiled-coil region" evidence="5">
    <location>
        <begin position="816"/>
        <end position="843"/>
    </location>
</feature>
<dbReference type="CDD" id="cd18793">
    <property type="entry name" value="SF2_C_SNF"/>
    <property type="match status" value="1"/>
</dbReference>
<dbReference type="PROSITE" id="PS51194">
    <property type="entry name" value="HELICASE_CTER"/>
    <property type="match status" value="1"/>
</dbReference>
<comment type="caution">
    <text evidence="8">The sequence shown here is derived from an EMBL/GenBank/DDBJ whole genome shotgun (WGS) entry which is preliminary data.</text>
</comment>
<dbReference type="GO" id="GO:0016787">
    <property type="term" value="F:hydrolase activity"/>
    <property type="evidence" value="ECO:0007669"/>
    <property type="project" value="UniProtKB-KW"/>
</dbReference>
<reference evidence="8 9" key="1">
    <citation type="journal article" date="2010" name="Microb. Ecol.">
        <title>Comparative genome analysis of Prevotella ruminicola and Prevotella bryantii: insights into their environmental niche.</title>
        <authorList>
            <consortium name="North American Consortium for Rumen Bacteria"/>
            <person name="Purushe J."/>
            <person name="Fouts D.E."/>
            <person name="Morrison M."/>
            <person name="White B.A."/>
            <person name="Mackie R.I."/>
            <person name="Coutinho P.M."/>
            <person name="Henrissat B."/>
            <person name="Nelson K.E."/>
        </authorList>
    </citation>
    <scope>NUCLEOTIDE SEQUENCE [LARGE SCALE GENOMIC DNA]</scope>
    <source>
        <strain evidence="8 9">B14</strain>
    </source>
</reference>
<dbReference type="InterPro" id="IPR049730">
    <property type="entry name" value="SNF2/RAD54-like_C"/>
</dbReference>
<dbReference type="InterPro" id="IPR057342">
    <property type="entry name" value="DEXDc_RapA"/>
</dbReference>
<dbReference type="SMART" id="SM00490">
    <property type="entry name" value="HELICc"/>
    <property type="match status" value="1"/>
</dbReference>
<protein>
    <submittedName>
        <fullName evidence="8">Helicase domain protein</fullName>
    </submittedName>
</protein>
<evidence type="ECO:0000256" key="4">
    <source>
        <dbReference type="ARBA" id="ARBA00022840"/>
    </source>
</evidence>